<dbReference type="GO" id="GO:0005789">
    <property type="term" value="C:endoplasmic reticulum membrane"/>
    <property type="evidence" value="ECO:0007669"/>
    <property type="project" value="TreeGrafter"/>
</dbReference>
<feature type="compositionally biased region" description="Basic and acidic residues" evidence="6">
    <location>
        <begin position="361"/>
        <end position="373"/>
    </location>
</feature>
<evidence type="ECO:0000256" key="4">
    <source>
        <dbReference type="ARBA" id="ARBA00022989"/>
    </source>
</evidence>
<dbReference type="SUPFAM" id="SSF103481">
    <property type="entry name" value="Multidrug resistance efflux transporter EmrE"/>
    <property type="match status" value="1"/>
</dbReference>
<evidence type="ECO:0000256" key="5">
    <source>
        <dbReference type="ARBA" id="ARBA00023136"/>
    </source>
</evidence>
<evidence type="ECO:0000256" key="6">
    <source>
        <dbReference type="SAM" id="MobiDB-lite"/>
    </source>
</evidence>
<keyword evidence="3 7" id="KW-0812">Transmembrane</keyword>
<evidence type="ECO:0000313" key="8">
    <source>
        <dbReference type="EMBL" id="CAD8609133.1"/>
    </source>
</evidence>
<feature type="transmembrane region" description="Helical" evidence="7">
    <location>
        <begin position="65"/>
        <end position="84"/>
    </location>
</feature>
<comment type="subcellular location">
    <subcellularLocation>
        <location evidence="1">Membrane</location>
        <topology evidence="1">Multi-pass membrane protein</topology>
    </subcellularLocation>
</comment>
<dbReference type="GO" id="GO:0000139">
    <property type="term" value="C:Golgi membrane"/>
    <property type="evidence" value="ECO:0007669"/>
    <property type="project" value="TreeGrafter"/>
</dbReference>
<name>A0A7S0Q4B1_9EUKA</name>
<keyword evidence="5 7" id="KW-0472">Membrane</keyword>
<evidence type="ECO:0000256" key="2">
    <source>
        <dbReference type="ARBA" id="ARBA00022448"/>
    </source>
</evidence>
<feature type="transmembrane region" description="Helical" evidence="7">
    <location>
        <begin position="285"/>
        <end position="305"/>
    </location>
</feature>
<feature type="region of interest" description="Disordered" evidence="6">
    <location>
        <begin position="361"/>
        <end position="398"/>
    </location>
</feature>
<evidence type="ECO:0000256" key="7">
    <source>
        <dbReference type="SAM" id="Phobius"/>
    </source>
</evidence>
<dbReference type="Pfam" id="PF08449">
    <property type="entry name" value="UAA"/>
    <property type="match status" value="1"/>
</dbReference>
<keyword evidence="2" id="KW-0813">Transport</keyword>
<keyword evidence="4 7" id="KW-1133">Transmembrane helix</keyword>
<gene>
    <name evidence="8" type="ORF">CPEL01642_LOCUS12511</name>
</gene>
<feature type="transmembrane region" description="Helical" evidence="7">
    <location>
        <begin position="96"/>
        <end position="114"/>
    </location>
</feature>
<dbReference type="InterPro" id="IPR037185">
    <property type="entry name" value="EmrE-like"/>
</dbReference>
<protein>
    <recommendedName>
        <fullName evidence="9">Sugar phosphate transporter domain-containing protein</fullName>
    </recommendedName>
</protein>
<evidence type="ECO:0000256" key="1">
    <source>
        <dbReference type="ARBA" id="ARBA00004141"/>
    </source>
</evidence>
<evidence type="ECO:0008006" key="9">
    <source>
        <dbReference type="Google" id="ProtNLM"/>
    </source>
</evidence>
<evidence type="ECO:0000256" key="3">
    <source>
        <dbReference type="ARBA" id="ARBA00022692"/>
    </source>
</evidence>
<feature type="transmembrane region" description="Helical" evidence="7">
    <location>
        <begin position="204"/>
        <end position="226"/>
    </location>
</feature>
<dbReference type="PANTHER" id="PTHR10778:SF8">
    <property type="entry name" value="ADENOSINE 3'-PHOSPHO 5'-PHOSPHOSULFATE TRANSPORTER 2"/>
    <property type="match status" value="1"/>
</dbReference>
<feature type="transmembrane region" description="Helical" evidence="7">
    <location>
        <begin position="179"/>
        <end position="198"/>
    </location>
</feature>
<dbReference type="PANTHER" id="PTHR10778">
    <property type="entry name" value="SOLUTE CARRIER FAMILY 35 MEMBER B"/>
    <property type="match status" value="1"/>
</dbReference>
<dbReference type="EMBL" id="HBEY01026453">
    <property type="protein sequence ID" value="CAD8609133.1"/>
    <property type="molecule type" value="Transcribed_RNA"/>
</dbReference>
<dbReference type="InterPro" id="IPR013657">
    <property type="entry name" value="SCL35B1-4/HUT1"/>
</dbReference>
<accession>A0A7S0Q4B1</accession>
<reference evidence="8" key="1">
    <citation type="submission" date="2021-01" db="EMBL/GenBank/DDBJ databases">
        <authorList>
            <person name="Corre E."/>
            <person name="Pelletier E."/>
            <person name="Niang G."/>
            <person name="Scheremetjew M."/>
            <person name="Finn R."/>
            <person name="Kale V."/>
            <person name="Holt S."/>
            <person name="Cochrane G."/>
            <person name="Meng A."/>
            <person name="Brown T."/>
            <person name="Cohen L."/>
        </authorList>
    </citation>
    <scope>NUCLEOTIDE SEQUENCE</scope>
    <source>
        <strain evidence="8">PLY182g</strain>
    </source>
</reference>
<proteinExistence type="predicted"/>
<feature type="compositionally biased region" description="Polar residues" evidence="6">
    <location>
        <begin position="387"/>
        <end position="398"/>
    </location>
</feature>
<dbReference type="AlphaFoldDB" id="A0A7S0Q4B1"/>
<feature type="transmembrane region" description="Helical" evidence="7">
    <location>
        <begin position="247"/>
        <end position="265"/>
    </location>
</feature>
<sequence length="398" mass="42997">MCARGASCDLSCRVRNPARYTISRTRRPRAAVSAAEGEVEVEYVMTNSGTAANICGMKLPLQGRALFILVGCGAIASAMGFAVLQEGVWRIPGYKFSGWMTFVTAATMCACGMIERVLTGDIRRVGTLQQYLKLSVLTLGGMYFTNWSLEYLNYATRVVFKSSKLLPTMIVGTLMQGRWYSVLEYVAAGGLVCGIVLFTLGDAAVFPAFHPIGIGLIVIGMGLDAATSNYEEAAFFRVPQPASQAEVVAFSSLFGSAWGLMLLLPTEEFGLAVKHSIEHSEVLPYLVMSSVCGYVSVSFVLLLIKLYGATVTEMVKSLRKVLTVVISFVLYPKPVSWKYGLGGVFVLVSLIATQELQRRKGGDVRHTPSKEIGEAVPLTDEPDADISVSSPMNNRSAA</sequence>
<organism evidence="8">
    <name type="scientific">Coccolithus braarudii</name>
    <dbReference type="NCBI Taxonomy" id="221442"/>
    <lineage>
        <taxon>Eukaryota</taxon>
        <taxon>Haptista</taxon>
        <taxon>Haptophyta</taxon>
        <taxon>Prymnesiophyceae</taxon>
        <taxon>Coccolithales</taxon>
        <taxon>Coccolithaceae</taxon>
        <taxon>Coccolithus</taxon>
    </lineage>
</organism>
<dbReference type="GO" id="GO:0046964">
    <property type="term" value="F:3'-phosphoadenosine 5'-phosphosulfate transmembrane transporter activity"/>
    <property type="evidence" value="ECO:0007669"/>
    <property type="project" value="TreeGrafter"/>
</dbReference>